<keyword evidence="7" id="KW-0256">Endoplasmic reticulum</keyword>
<evidence type="ECO:0000313" key="11">
    <source>
        <dbReference type="EMBL" id="BCJ34750.1"/>
    </source>
</evidence>
<reference evidence="11 12" key="1">
    <citation type="submission" date="2020-08" db="EMBL/GenBank/DDBJ databases">
        <title>Whole genome shotgun sequence of Actinocatenispora thailandica NBRC 105041.</title>
        <authorList>
            <person name="Komaki H."/>
            <person name="Tamura T."/>
        </authorList>
    </citation>
    <scope>NUCLEOTIDE SEQUENCE [LARGE SCALE GENOMIC DNA]</scope>
    <source>
        <strain evidence="11 12">NBRC 105041</strain>
    </source>
</reference>
<evidence type="ECO:0000313" key="12">
    <source>
        <dbReference type="Proteomes" id="UP000611640"/>
    </source>
</evidence>
<evidence type="ECO:0000256" key="7">
    <source>
        <dbReference type="ARBA" id="ARBA00022824"/>
    </source>
</evidence>
<feature type="transmembrane region" description="Helical" evidence="10">
    <location>
        <begin position="187"/>
        <end position="215"/>
    </location>
</feature>
<keyword evidence="5" id="KW-0808">Transferase</keyword>
<evidence type="ECO:0000256" key="5">
    <source>
        <dbReference type="ARBA" id="ARBA00022679"/>
    </source>
</evidence>
<gene>
    <name evidence="11" type="ORF">Athai_22530</name>
</gene>
<feature type="transmembrane region" description="Helical" evidence="10">
    <location>
        <begin position="30"/>
        <end position="52"/>
    </location>
</feature>
<dbReference type="UniPathway" id="UPA00196"/>
<keyword evidence="9 10" id="KW-0472">Membrane</keyword>
<evidence type="ECO:0000256" key="6">
    <source>
        <dbReference type="ARBA" id="ARBA00022692"/>
    </source>
</evidence>
<keyword evidence="6 10" id="KW-0812">Transmembrane</keyword>
<keyword evidence="4" id="KW-0328">Glycosyltransferase</keyword>
<evidence type="ECO:0000256" key="8">
    <source>
        <dbReference type="ARBA" id="ARBA00022989"/>
    </source>
</evidence>
<protein>
    <submittedName>
        <fullName evidence="11">Membrane protein</fullName>
    </submittedName>
</protein>
<dbReference type="Proteomes" id="UP000611640">
    <property type="component" value="Chromosome"/>
</dbReference>
<dbReference type="GO" id="GO:0000009">
    <property type="term" value="F:alpha-1,6-mannosyltransferase activity"/>
    <property type="evidence" value="ECO:0007669"/>
    <property type="project" value="InterPro"/>
</dbReference>
<feature type="transmembrane region" description="Helical" evidence="10">
    <location>
        <begin position="90"/>
        <end position="109"/>
    </location>
</feature>
<feature type="transmembrane region" description="Helical" evidence="10">
    <location>
        <begin position="294"/>
        <end position="315"/>
    </location>
</feature>
<feature type="transmembrane region" description="Helical" evidence="10">
    <location>
        <begin position="372"/>
        <end position="396"/>
    </location>
</feature>
<evidence type="ECO:0000256" key="3">
    <source>
        <dbReference type="ARBA" id="ARBA00022502"/>
    </source>
</evidence>
<proteinExistence type="predicted"/>
<dbReference type="GO" id="GO:0006506">
    <property type="term" value="P:GPI anchor biosynthetic process"/>
    <property type="evidence" value="ECO:0007669"/>
    <property type="project" value="UniProtKB-UniPathway"/>
</dbReference>
<comment type="subcellular location">
    <subcellularLocation>
        <location evidence="1">Endoplasmic reticulum membrane</location>
        <topology evidence="1">Multi-pass membrane protein</topology>
    </subcellularLocation>
</comment>
<feature type="transmembrane region" description="Helical" evidence="10">
    <location>
        <begin position="148"/>
        <end position="181"/>
    </location>
</feature>
<keyword evidence="3" id="KW-0337">GPI-anchor biosynthesis</keyword>
<name>A0A7R7DN11_9ACTN</name>
<evidence type="ECO:0000256" key="2">
    <source>
        <dbReference type="ARBA" id="ARBA00004687"/>
    </source>
</evidence>
<keyword evidence="8 10" id="KW-1133">Transmembrane helix</keyword>
<organism evidence="11 12">
    <name type="scientific">Actinocatenispora thailandica</name>
    <dbReference type="NCBI Taxonomy" id="227318"/>
    <lineage>
        <taxon>Bacteria</taxon>
        <taxon>Bacillati</taxon>
        <taxon>Actinomycetota</taxon>
        <taxon>Actinomycetes</taxon>
        <taxon>Micromonosporales</taxon>
        <taxon>Micromonosporaceae</taxon>
        <taxon>Actinocatenispora</taxon>
    </lineage>
</organism>
<dbReference type="PANTHER" id="PTHR12468">
    <property type="entry name" value="GPI MANNOSYLTRANSFERASE 2"/>
    <property type="match status" value="1"/>
</dbReference>
<evidence type="ECO:0000256" key="9">
    <source>
        <dbReference type="ARBA" id="ARBA00023136"/>
    </source>
</evidence>
<evidence type="ECO:0000256" key="4">
    <source>
        <dbReference type="ARBA" id="ARBA00022676"/>
    </source>
</evidence>
<feature type="transmembrane region" description="Helical" evidence="10">
    <location>
        <begin position="322"/>
        <end position="343"/>
    </location>
</feature>
<dbReference type="KEGG" id="atl:Athai_22530"/>
<feature type="transmembrane region" description="Helical" evidence="10">
    <location>
        <begin position="349"/>
        <end position="365"/>
    </location>
</feature>
<evidence type="ECO:0000256" key="10">
    <source>
        <dbReference type="SAM" id="Phobius"/>
    </source>
</evidence>
<dbReference type="InterPro" id="IPR007315">
    <property type="entry name" value="PIG-V/Gpi18"/>
</dbReference>
<dbReference type="GO" id="GO:0016020">
    <property type="term" value="C:membrane"/>
    <property type="evidence" value="ECO:0007669"/>
    <property type="project" value="GOC"/>
</dbReference>
<accession>A0A7R7DN11</accession>
<dbReference type="PANTHER" id="PTHR12468:SF2">
    <property type="entry name" value="GPI MANNOSYLTRANSFERASE 2"/>
    <property type="match status" value="1"/>
</dbReference>
<keyword evidence="12" id="KW-1185">Reference proteome</keyword>
<dbReference type="EMBL" id="AP023355">
    <property type="protein sequence ID" value="BCJ34750.1"/>
    <property type="molecule type" value="Genomic_DNA"/>
</dbReference>
<dbReference type="RefSeq" id="WP_203961434.1">
    <property type="nucleotide sequence ID" value="NZ_AP023355.1"/>
</dbReference>
<sequence>MTEQLDVGAAAPPASATGPSPRVEFVIRQLLAPVAIFAANRLVQFVLLALLARPGQTVYSRLSIWDADFFLRIARDGYDHALQYDGSGHLIGNTLAFFPGYPLCVRFVALFGVPYPAAGVVVSLLAGAAGTVLIHLLGRQLRGARFGYVLAVLFCAQPMSVVFSMAYSEALFCALVLAMLLCLRRQQWLLAGGFAVAAGLTRSTGLAAAVALACYAGYRLWADRRLAGAPRVRPVVAALAGLAAVPGFWLWVGHRLGRTDGWFVEQSQGWGTGVDWGAASLRFVADTFRNADGFIQLATAFLLVFTGVLVLWALLDRTDGNWWPMALYGLLAYGTVAGASGYFNSRPRLLVPVLSALLPVGAALLHARTRVLVPCLVAISLVGCWFGAYMITVWPYTI</sequence>
<comment type="pathway">
    <text evidence="2">Glycolipid biosynthesis; glycosylphosphatidylinositol-anchor biosynthesis.</text>
</comment>
<dbReference type="Pfam" id="PF04188">
    <property type="entry name" value="Mannosyl_trans2"/>
    <property type="match status" value="1"/>
</dbReference>
<feature type="transmembrane region" description="Helical" evidence="10">
    <location>
        <begin position="235"/>
        <end position="252"/>
    </location>
</feature>
<feature type="transmembrane region" description="Helical" evidence="10">
    <location>
        <begin position="115"/>
        <end position="136"/>
    </location>
</feature>
<dbReference type="AlphaFoldDB" id="A0A7R7DN11"/>
<dbReference type="GO" id="GO:0004376">
    <property type="term" value="F:GPI mannosyltransferase activity"/>
    <property type="evidence" value="ECO:0007669"/>
    <property type="project" value="InterPro"/>
</dbReference>
<evidence type="ECO:0000256" key="1">
    <source>
        <dbReference type="ARBA" id="ARBA00004477"/>
    </source>
</evidence>